<feature type="transmembrane region" description="Helical" evidence="6">
    <location>
        <begin position="192"/>
        <end position="214"/>
    </location>
</feature>
<dbReference type="InterPro" id="IPR003663">
    <property type="entry name" value="Sugar/inositol_transpt"/>
</dbReference>
<feature type="transmembrane region" description="Helical" evidence="6">
    <location>
        <begin position="62"/>
        <end position="82"/>
    </location>
</feature>
<dbReference type="PANTHER" id="PTHR23503:SF8">
    <property type="entry name" value="FACILITATED GLUCOSE TRANSPORTER PROTEIN 1"/>
    <property type="match status" value="1"/>
</dbReference>
<dbReference type="InterPro" id="IPR036259">
    <property type="entry name" value="MFS_trans_sf"/>
</dbReference>
<feature type="transmembrane region" description="Helical" evidence="6">
    <location>
        <begin position="366"/>
        <end position="389"/>
    </location>
</feature>
<dbReference type="InterPro" id="IPR045263">
    <property type="entry name" value="GLUT"/>
</dbReference>
<keyword evidence="3 6" id="KW-0812">Transmembrane</keyword>
<evidence type="ECO:0000256" key="2">
    <source>
        <dbReference type="ARBA" id="ARBA00022448"/>
    </source>
</evidence>
<sequence length="404" mass="43227">MRSYPRDWRDYSGLEMLSTVNLPVYKRSTSKEFRGDPYRGDDTTARWLNRADQDSGNPSWKLSLPHVGVATMSAFLLGYHLGVVNEPLQSISVDLGFAGNTLAEGLVVSMCLGGALVGCLVSGSISDAIGRRRTFQLSALPMIIGPSLSASTSSLLGMLLGRFLVGTGMGLGSPVASLYITEVSPISVRGTYGSFIQIATCLGLIAALFFGIPVKEVAGWWRFCFWVSAFPAALLAILMEFCAESPHWLFKHGRIGEAEVEFERLLGGPHVQSAMADLSRSDKGAEGGSIKFSELFIGRHIRVVFIGTVLYALQQLSGINAIFYFSSAVFRSAGVPSDVANVCVGFANLSGSVTATLLMEKLGRKFLLLGSFLGMAAAMGLQAAATSLFHGSWDQYLSVGGMLL</sequence>
<evidence type="ECO:0000256" key="1">
    <source>
        <dbReference type="ARBA" id="ARBA00004141"/>
    </source>
</evidence>
<dbReference type="AlphaFoldDB" id="A0AAQ3JVL8"/>
<evidence type="ECO:0000256" key="5">
    <source>
        <dbReference type="ARBA" id="ARBA00023136"/>
    </source>
</evidence>
<evidence type="ECO:0000313" key="9">
    <source>
        <dbReference type="Proteomes" id="UP001327560"/>
    </source>
</evidence>
<keyword evidence="9" id="KW-1185">Reference proteome</keyword>
<dbReference type="PRINTS" id="PR00171">
    <property type="entry name" value="SUGRTRNSPORT"/>
</dbReference>
<dbReference type="GO" id="GO:0016020">
    <property type="term" value="C:membrane"/>
    <property type="evidence" value="ECO:0007669"/>
    <property type="project" value="UniProtKB-SubCell"/>
</dbReference>
<dbReference type="InterPro" id="IPR005828">
    <property type="entry name" value="MFS_sugar_transport-like"/>
</dbReference>
<dbReference type="EMBL" id="CP136891">
    <property type="protein sequence ID" value="WOK97219.1"/>
    <property type="molecule type" value="Genomic_DNA"/>
</dbReference>
<evidence type="ECO:0000256" key="6">
    <source>
        <dbReference type="SAM" id="Phobius"/>
    </source>
</evidence>
<comment type="subcellular location">
    <subcellularLocation>
        <location evidence="1">Membrane</location>
        <topology evidence="1">Multi-pass membrane protein</topology>
    </subcellularLocation>
</comment>
<name>A0AAQ3JVL8_9LILI</name>
<evidence type="ECO:0000256" key="3">
    <source>
        <dbReference type="ARBA" id="ARBA00022692"/>
    </source>
</evidence>
<dbReference type="Proteomes" id="UP001327560">
    <property type="component" value="Chromosome 2"/>
</dbReference>
<organism evidence="8 9">
    <name type="scientific">Canna indica</name>
    <name type="common">Indian-shot</name>
    <dbReference type="NCBI Taxonomy" id="4628"/>
    <lineage>
        <taxon>Eukaryota</taxon>
        <taxon>Viridiplantae</taxon>
        <taxon>Streptophyta</taxon>
        <taxon>Embryophyta</taxon>
        <taxon>Tracheophyta</taxon>
        <taxon>Spermatophyta</taxon>
        <taxon>Magnoliopsida</taxon>
        <taxon>Liliopsida</taxon>
        <taxon>Zingiberales</taxon>
        <taxon>Cannaceae</taxon>
        <taxon>Canna</taxon>
    </lineage>
</organism>
<dbReference type="GO" id="GO:0015149">
    <property type="term" value="F:hexose transmembrane transporter activity"/>
    <property type="evidence" value="ECO:0007669"/>
    <property type="project" value="TreeGrafter"/>
</dbReference>
<keyword evidence="5 6" id="KW-0472">Membrane</keyword>
<dbReference type="PANTHER" id="PTHR23503">
    <property type="entry name" value="SOLUTE CARRIER FAMILY 2"/>
    <property type="match status" value="1"/>
</dbReference>
<feature type="transmembrane region" description="Helical" evidence="6">
    <location>
        <begin position="303"/>
        <end position="327"/>
    </location>
</feature>
<dbReference type="Gene3D" id="1.20.1250.20">
    <property type="entry name" value="MFS general substrate transporter like domains"/>
    <property type="match status" value="1"/>
</dbReference>
<evidence type="ECO:0000259" key="7">
    <source>
        <dbReference type="PROSITE" id="PS50850"/>
    </source>
</evidence>
<feature type="transmembrane region" description="Helical" evidence="6">
    <location>
        <begin position="163"/>
        <end position="180"/>
    </location>
</feature>
<reference evidence="8 9" key="1">
    <citation type="submission" date="2023-10" db="EMBL/GenBank/DDBJ databases">
        <title>Chromosome-scale genome assembly provides insights into flower coloration mechanisms of Canna indica.</title>
        <authorList>
            <person name="Li C."/>
        </authorList>
    </citation>
    <scope>NUCLEOTIDE SEQUENCE [LARGE SCALE GENOMIC DNA]</scope>
    <source>
        <tissue evidence="8">Flower</tissue>
    </source>
</reference>
<proteinExistence type="predicted"/>
<feature type="transmembrane region" description="Helical" evidence="6">
    <location>
        <begin position="102"/>
        <end position="125"/>
    </location>
</feature>
<keyword evidence="4 6" id="KW-1133">Transmembrane helix</keyword>
<feature type="domain" description="Major facilitator superfamily (MFS) profile" evidence="7">
    <location>
        <begin position="66"/>
        <end position="404"/>
    </location>
</feature>
<evidence type="ECO:0000256" key="4">
    <source>
        <dbReference type="ARBA" id="ARBA00022989"/>
    </source>
</evidence>
<evidence type="ECO:0000313" key="8">
    <source>
        <dbReference type="EMBL" id="WOK97219.1"/>
    </source>
</evidence>
<dbReference type="SUPFAM" id="SSF103473">
    <property type="entry name" value="MFS general substrate transporter"/>
    <property type="match status" value="1"/>
</dbReference>
<feature type="transmembrane region" description="Helical" evidence="6">
    <location>
        <begin position="220"/>
        <end position="242"/>
    </location>
</feature>
<protein>
    <recommendedName>
        <fullName evidence="7">Major facilitator superfamily (MFS) profile domain-containing protein</fullName>
    </recommendedName>
</protein>
<dbReference type="Pfam" id="PF00083">
    <property type="entry name" value="Sugar_tr"/>
    <property type="match status" value="1"/>
</dbReference>
<accession>A0AAQ3JVL8</accession>
<gene>
    <name evidence="8" type="ORF">Cni_G05927</name>
</gene>
<keyword evidence="2" id="KW-0813">Transport</keyword>
<dbReference type="PROSITE" id="PS50850">
    <property type="entry name" value="MFS"/>
    <property type="match status" value="1"/>
</dbReference>
<dbReference type="InterPro" id="IPR020846">
    <property type="entry name" value="MFS_dom"/>
</dbReference>